<dbReference type="Pfam" id="PF13563">
    <property type="entry name" value="2_5_RNA_ligase2"/>
    <property type="match status" value="1"/>
</dbReference>
<dbReference type="EMBL" id="JAASQP010000001">
    <property type="protein sequence ID" value="NIJ22719.1"/>
    <property type="molecule type" value="Genomic_DNA"/>
</dbReference>
<keyword evidence="3" id="KW-0436">Ligase</keyword>
<dbReference type="HAMAP" id="MF_01940">
    <property type="entry name" value="RNA_CPDase"/>
    <property type="match status" value="1"/>
</dbReference>
<dbReference type="EC" id="3.1.4.58" evidence="2"/>
<dbReference type="RefSeq" id="WP_140047937.1">
    <property type="nucleotide sequence ID" value="NZ_BAAAEV010000001.1"/>
</dbReference>
<comment type="catalytic activity">
    <reaction evidence="2">
        <text>a 3'-end 2',3'-cyclophospho-ribonucleotide-RNA + H2O = a 3'-end 2'-phospho-ribonucleotide-RNA + H(+)</text>
        <dbReference type="Rhea" id="RHEA:11828"/>
        <dbReference type="Rhea" id="RHEA-COMP:10464"/>
        <dbReference type="Rhea" id="RHEA-COMP:17353"/>
        <dbReference type="ChEBI" id="CHEBI:15377"/>
        <dbReference type="ChEBI" id="CHEBI:15378"/>
        <dbReference type="ChEBI" id="CHEBI:83064"/>
        <dbReference type="ChEBI" id="CHEBI:173113"/>
        <dbReference type="EC" id="3.1.4.58"/>
    </reaction>
</comment>
<dbReference type="GO" id="GO:0016874">
    <property type="term" value="F:ligase activity"/>
    <property type="evidence" value="ECO:0007669"/>
    <property type="project" value="UniProtKB-KW"/>
</dbReference>
<comment type="similarity">
    <text evidence="2">Belongs to the 2H phosphoesterase superfamily. ThpR family.</text>
</comment>
<dbReference type="Proteomes" id="UP000788153">
    <property type="component" value="Unassembled WGS sequence"/>
</dbReference>
<evidence type="ECO:0000313" key="3">
    <source>
        <dbReference type="EMBL" id="NIJ22719.1"/>
    </source>
</evidence>
<proteinExistence type="inferred from homology"/>
<dbReference type="PANTHER" id="PTHR35561">
    <property type="entry name" value="RNA 2',3'-CYCLIC PHOSPHODIESTERASE"/>
    <property type="match status" value="1"/>
</dbReference>
<dbReference type="InterPro" id="IPR009097">
    <property type="entry name" value="Cyclic_Pdiesterase"/>
</dbReference>
<dbReference type="NCBIfam" id="TIGR02258">
    <property type="entry name" value="2_5_ligase"/>
    <property type="match status" value="1"/>
</dbReference>
<feature type="active site" description="Proton donor" evidence="2">
    <location>
        <position position="37"/>
    </location>
</feature>
<feature type="short sequence motif" description="HXTX 1" evidence="2">
    <location>
        <begin position="37"/>
        <end position="40"/>
    </location>
</feature>
<evidence type="ECO:0000313" key="4">
    <source>
        <dbReference type="Proteomes" id="UP000788153"/>
    </source>
</evidence>
<comment type="caution">
    <text evidence="3">The sequence shown here is derived from an EMBL/GenBank/DDBJ whole genome shotgun (WGS) entry which is preliminary data.</text>
</comment>
<protein>
    <recommendedName>
        <fullName evidence="2">RNA 2',3'-cyclic phosphodiesterase</fullName>
        <shortName evidence="2">RNA 2',3'-CPDase</shortName>
        <ecNumber evidence="2">3.1.4.58</ecNumber>
    </recommendedName>
</protein>
<dbReference type="PANTHER" id="PTHR35561:SF1">
    <property type="entry name" value="RNA 2',3'-CYCLIC PHOSPHODIESTERASE"/>
    <property type="match status" value="1"/>
</dbReference>
<dbReference type="SUPFAM" id="SSF55144">
    <property type="entry name" value="LigT-like"/>
    <property type="match status" value="1"/>
</dbReference>
<name>A0ABX0TWM9_9SPHN</name>
<sequence length="177" mass="19377">MHRLFVALRPPPDIRARLIAAMGDVPGARWQDDEQLHITLRFVGEVDARTADDITVALAAVRFPKIVVALNGVGTFTKRSRVNAIWAGVAPHDALAALHRKIDHAIVRAGQPPERRAYLPHITLARLGASAGPSERFVAEHTAMTSAPFALEHFTLFESHLGSDGARYVPIERYPLG</sequence>
<reference evidence="3 4" key="1">
    <citation type="submission" date="2020-03" db="EMBL/GenBank/DDBJ databases">
        <title>Genomic Encyclopedia of Type Strains, Phase IV (KMG-IV): sequencing the most valuable type-strain genomes for metagenomic binning, comparative biology and taxonomic classification.</title>
        <authorList>
            <person name="Goeker M."/>
        </authorList>
    </citation>
    <scope>NUCLEOTIDE SEQUENCE [LARGE SCALE GENOMIC DNA]</scope>
    <source>
        <strain evidence="3 4">DSM 22753</strain>
    </source>
</reference>
<keyword evidence="1 2" id="KW-0378">Hydrolase</keyword>
<feature type="active site" description="Proton acceptor" evidence="2">
    <location>
        <position position="121"/>
    </location>
</feature>
<dbReference type="Gene3D" id="3.90.1140.10">
    <property type="entry name" value="Cyclic phosphodiesterase"/>
    <property type="match status" value="1"/>
</dbReference>
<dbReference type="InterPro" id="IPR004175">
    <property type="entry name" value="RNA_CPDase"/>
</dbReference>
<organism evidence="3 4">
    <name type="scientific">Sphingomonas japonica</name>
    <dbReference type="NCBI Taxonomy" id="511662"/>
    <lineage>
        <taxon>Bacteria</taxon>
        <taxon>Pseudomonadati</taxon>
        <taxon>Pseudomonadota</taxon>
        <taxon>Alphaproteobacteria</taxon>
        <taxon>Sphingomonadales</taxon>
        <taxon>Sphingomonadaceae</taxon>
        <taxon>Sphingomonas</taxon>
    </lineage>
</organism>
<keyword evidence="4" id="KW-1185">Reference proteome</keyword>
<evidence type="ECO:0000256" key="1">
    <source>
        <dbReference type="ARBA" id="ARBA00022801"/>
    </source>
</evidence>
<comment type="function">
    <text evidence="2">Hydrolyzes RNA 2',3'-cyclic phosphodiester to an RNA 2'-phosphomonoester.</text>
</comment>
<feature type="short sequence motif" description="HXTX 2" evidence="2">
    <location>
        <begin position="121"/>
        <end position="124"/>
    </location>
</feature>
<gene>
    <name evidence="3" type="ORF">FHT01_000261</name>
</gene>
<evidence type="ECO:0000256" key="2">
    <source>
        <dbReference type="HAMAP-Rule" id="MF_01940"/>
    </source>
</evidence>
<accession>A0ABX0TWM9</accession>